<gene>
    <name evidence="1" type="ORF">L3Q82_024853</name>
</gene>
<sequence>VSVNGELHSSLHRGFRKIVIHFKTDQHVEIGTRGIIIRQGQTVTHHTGKDHISVGSLTVIERDKEIDVADGDTRMVILIHEQGGRKFFWPVLRQRPSDTNLTGILALKPAVYEEVQQTPSTKLKIKNQEIDVTRSSAIDYSVVSPSTMDCWLMPAESALQRRLDDFIVT</sequence>
<organism evidence="1 2">
    <name type="scientific">Scortum barcoo</name>
    <name type="common">barcoo grunter</name>
    <dbReference type="NCBI Taxonomy" id="214431"/>
    <lineage>
        <taxon>Eukaryota</taxon>
        <taxon>Metazoa</taxon>
        <taxon>Chordata</taxon>
        <taxon>Craniata</taxon>
        <taxon>Vertebrata</taxon>
        <taxon>Euteleostomi</taxon>
        <taxon>Actinopterygii</taxon>
        <taxon>Neopterygii</taxon>
        <taxon>Teleostei</taxon>
        <taxon>Neoteleostei</taxon>
        <taxon>Acanthomorphata</taxon>
        <taxon>Eupercaria</taxon>
        <taxon>Centrarchiformes</taxon>
        <taxon>Terapontoidei</taxon>
        <taxon>Terapontidae</taxon>
        <taxon>Scortum</taxon>
    </lineage>
</organism>
<proteinExistence type="predicted"/>
<feature type="non-terminal residue" evidence="1">
    <location>
        <position position="1"/>
    </location>
</feature>
<reference evidence="1" key="1">
    <citation type="submission" date="2022-04" db="EMBL/GenBank/DDBJ databases">
        <title>Jade perch genome.</title>
        <authorList>
            <person name="Chao B."/>
        </authorList>
    </citation>
    <scope>NUCLEOTIDE SEQUENCE</scope>
    <source>
        <strain evidence="1">CB-2022</strain>
    </source>
</reference>
<comment type="caution">
    <text evidence="1">The sequence shown here is derived from an EMBL/GenBank/DDBJ whole genome shotgun (WGS) entry which is preliminary data.</text>
</comment>
<keyword evidence="2" id="KW-1185">Reference proteome</keyword>
<evidence type="ECO:0000313" key="2">
    <source>
        <dbReference type="Proteomes" id="UP000831701"/>
    </source>
</evidence>
<dbReference type="Proteomes" id="UP000831701">
    <property type="component" value="Chromosome 7"/>
</dbReference>
<accession>A0ACB8WQM9</accession>
<dbReference type="EMBL" id="CM041537">
    <property type="protein sequence ID" value="KAI3370064.1"/>
    <property type="molecule type" value="Genomic_DNA"/>
</dbReference>
<protein>
    <submittedName>
        <fullName evidence="1">Uncharacterized protein</fullName>
    </submittedName>
</protein>
<evidence type="ECO:0000313" key="1">
    <source>
        <dbReference type="EMBL" id="KAI3370064.1"/>
    </source>
</evidence>
<name>A0ACB8WQM9_9TELE</name>